<dbReference type="Proteomes" id="UP001140453">
    <property type="component" value="Unassembled WGS sequence"/>
</dbReference>
<feature type="compositionally biased region" description="Polar residues" evidence="1">
    <location>
        <begin position="133"/>
        <end position="143"/>
    </location>
</feature>
<feature type="compositionally biased region" description="Polar residues" evidence="1">
    <location>
        <begin position="263"/>
        <end position="273"/>
    </location>
</feature>
<keyword evidence="3" id="KW-1185">Reference proteome</keyword>
<feature type="compositionally biased region" description="Polar residues" evidence="1">
    <location>
        <begin position="49"/>
        <end position="67"/>
    </location>
</feature>
<evidence type="ECO:0000313" key="3">
    <source>
        <dbReference type="Proteomes" id="UP001140453"/>
    </source>
</evidence>
<feature type="region of interest" description="Disordered" evidence="1">
    <location>
        <begin position="1"/>
        <end position="178"/>
    </location>
</feature>
<gene>
    <name evidence="2" type="ORF">N0V93_005695</name>
</gene>
<evidence type="ECO:0008006" key="4">
    <source>
        <dbReference type="Google" id="ProtNLM"/>
    </source>
</evidence>
<dbReference type="EMBL" id="JAPEVB010000003">
    <property type="protein sequence ID" value="KAJ4392074.1"/>
    <property type="molecule type" value="Genomic_DNA"/>
</dbReference>
<reference evidence="2" key="1">
    <citation type="submission" date="2022-10" db="EMBL/GenBank/DDBJ databases">
        <title>Tapping the CABI collections for fungal endophytes: first genome assemblies for Collariella, Neodidymelliopsis, Ascochyta clinopodiicola, Didymella pomorum, Didymosphaeria variabile, Neocosmospora piperis and Neocucurbitaria cava.</title>
        <authorList>
            <person name="Hill R."/>
        </authorList>
    </citation>
    <scope>NUCLEOTIDE SEQUENCE</scope>
    <source>
        <strain evidence="2">IMI 355082</strain>
    </source>
</reference>
<dbReference type="OrthoDB" id="2142961at2759"/>
<comment type="caution">
    <text evidence="2">The sequence shown here is derived from an EMBL/GenBank/DDBJ whole genome shotgun (WGS) entry which is preliminary data.</text>
</comment>
<feature type="compositionally biased region" description="Basic residues" evidence="1">
    <location>
        <begin position="68"/>
        <end position="77"/>
    </location>
</feature>
<name>A0A9W9CYA5_9PEZI</name>
<accession>A0A9W9CYA5</accession>
<protein>
    <recommendedName>
        <fullName evidence="4">Proteophosphoglycan 5</fullName>
    </recommendedName>
</protein>
<dbReference type="AlphaFoldDB" id="A0A9W9CYA5"/>
<proteinExistence type="predicted"/>
<feature type="region of interest" description="Disordered" evidence="1">
    <location>
        <begin position="341"/>
        <end position="365"/>
    </location>
</feature>
<feature type="compositionally biased region" description="Polar residues" evidence="1">
    <location>
        <begin position="110"/>
        <end position="119"/>
    </location>
</feature>
<evidence type="ECO:0000313" key="2">
    <source>
        <dbReference type="EMBL" id="KAJ4392074.1"/>
    </source>
</evidence>
<evidence type="ECO:0000256" key="1">
    <source>
        <dbReference type="SAM" id="MobiDB-lite"/>
    </source>
</evidence>
<feature type="region of interest" description="Disordered" evidence="1">
    <location>
        <begin position="258"/>
        <end position="326"/>
    </location>
</feature>
<feature type="region of interest" description="Disordered" evidence="1">
    <location>
        <begin position="413"/>
        <end position="432"/>
    </location>
</feature>
<feature type="compositionally biased region" description="Polar residues" evidence="1">
    <location>
        <begin position="1"/>
        <end position="10"/>
    </location>
</feature>
<sequence length="432" mass="45699">MSEINSNTKHTPARRGRGGGRSRGRKNYASEGDALTEMPTPASFPATPMKSNHASPAPVSQQPNSRSTNRKNQKKPPRQSNFSDSPAPAAPSQRTPPPTDAAPSALPYAGSSSFHSPAPNTLPRPAFAKFTKSETFASTSEAQFSRVRAESVTVQGTKELSPPPSDSELPSPSQRIQKELSPCDFLFEAEKEKIRRANSANAASRLDGPFSAPPGPQHFGLNDNPIPFALTSRPAQRGITENVGIPGARPQTFGKPIHESFSPVRSSQPQHLSPQPRPLQATQPYMHYHSPQAAPVQAPRPYAQHHSPQATPPHAAQNHNFATPPHVDKSEQVKMMLGLSTSTSQHSGSAPMPGGSNGLPTASSGSVATGYPHLRGGSTGVPMGSPSSGGLDSRKILAEDALRKVLGLNLTLSMSSGMDGNRSPHGHYPGQA</sequence>
<feature type="region of interest" description="Disordered" evidence="1">
    <location>
        <begin position="201"/>
        <end position="222"/>
    </location>
</feature>
<organism evidence="2 3">
    <name type="scientific">Gnomoniopsis smithogilvyi</name>
    <dbReference type="NCBI Taxonomy" id="1191159"/>
    <lineage>
        <taxon>Eukaryota</taxon>
        <taxon>Fungi</taxon>
        <taxon>Dikarya</taxon>
        <taxon>Ascomycota</taxon>
        <taxon>Pezizomycotina</taxon>
        <taxon>Sordariomycetes</taxon>
        <taxon>Sordariomycetidae</taxon>
        <taxon>Diaporthales</taxon>
        <taxon>Gnomoniaceae</taxon>
        <taxon>Gnomoniopsis</taxon>
    </lineage>
</organism>
<feature type="compositionally biased region" description="Basic residues" evidence="1">
    <location>
        <begin position="11"/>
        <end position="26"/>
    </location>
</feature>